<gene>
    <name evidence="4" type="ORF">Mal15_67190</name>
</gene>
<dbReference type="InterPro" id="IPR011478">
    <property type="entry name" value="DUF1585"/>
</dbReference>
<evidence type="ECO:0000259" key="1">
    <source>
        <dbReference type="Pfam" id="PF07624"/>
    </source>
</evidence>
<dbReference type="RefSeq" id="WP_147871513.1">
    <property type="nucleotide sequence ID" value="NZ_CP036264.1"/>
</dbReference>
<evidence type="ECO:0000313" key="5">
    <source>
        <dbReference type="Proteomes" id="UP000321353"/>
    </source>
</evidence>
<feature type="domain" description="DUF1588" evidence="2">
    <location>
        <begin position="132"/>
        <end position="227"/>
    </location>
</feature>
<organism evidence="4 5">
    <name type="scientific">Stieleria maiorica</name>
    <dbReference type="NCBI Taxonomy" id="2795974"/>
    <lineage>
        <taxon>Bacteria</taxon>
        <taxon>Pseudomonadati</taxon>
        <taxon>Planctomycetota</taxon>
        <taxon>Planctomycetia</taxon>
        <taxon>Pirellulales</taxon>
        <taxon>Pirellulaceae</taxon>
        <taxon>Stieleria</taxon>
    </lineage>
</organism>
<protein>
    <recommendedName>
        <fullName evidence="6">DUF1588 domain-containing protein</fullName>
    </recommendedName>
</protein>
<feature type="domain" description="DUF1592" evidence="3">
    <location>
        <begin position="1"/>
        <end position="112"/>
    </location>
</feature>
<dbReference type="AlphaFoldDB" id="A0A5B9MU68"/>
<evidence type="ECO:0008006" key="6">
    <source>
        <dbReference type="Google" id="ProtNLM"/>
    </source>
</evidence>
<dbReference type="Pfam" id="PF07631">
    <property type="entry name" value="PSD4"/>
    <property type="match status" value="1"/>
</dbReference>
<dbReference type="InterPro" id="IPR013042">
    <property type="entry name" value="DUF1592"/>
</dbReference>
<reference evidence="4 5" key="1">
    <citation type="submission" date="2019-02" db="EMBL/GenBank/DDBJ databases">
        <title>Planctomycetal bacteria perform biofilm scaping via a novel small molecule.</title>
        <authorList>
            <person name="Jeske O."/>
            <person name="Boedeker C."/>
            <person name="Wiegand S."/>
            <person name="Breitling P."/>
            <person name="Kallscheuer N."/>
            <person name="Jogler M."/>
            <person name="Rohde M."/>
            <person name="Petersen J."/>
            <person name="Medema M.H."/>
            <person name="Surup F."/>
            <person name="Jogler C."/>
        </authorList>
    </citation>
    <scope>NUCLEOTIDE SEQUENCE [LARGE SCALE GENOMIC DNA]</scope>
    <source>
        <strain evidence="4 5">Mal15</strain>
    </source>
</reference>
<dbReference type="KEGG" id="smam:Mal15_67190"/>
<proteinExistence type="predicted"/>
<dbReference type="Pfam" id="PF07624">
    <property type="entry name" value="PSD2"/>
    <property type="match status" value="1"/>
</dbReference>
<dbReference type="EMBL" id="CP036264">
    <property type="protein sequence ID" value="QEG02598.1"/>
    <property type="molecule type" value="Genomic_DNA"/>
</dbReference>
<name>A0A5B9MU68_9BACT</name>
<sequence>MPDQELLDAAEMGTLLEPIEVKYQVLRMLRAPRAEAFVANFTDGWLGLYKLGNLTPDPKKYEAYSVYDLEDSFREETQAFFRCLLMENRNVEEFLNAGYSFLDRNLAKHYGIAYADLGDEPRMVQFPEGSFRGGLLGQASILTVTANGVDTSPVVRGVWILENILGTPPSPPPPDVPALEPDIRGATSIRDQLSKHRDIATCNECHRKMDPLGFALENFDAVGAFREFYSDGEGKPSTPVDASGKLPSGEAFGDMRELKEILVDRREQFERCLTEKLLMYALGRELSFSDRPQVNTILDELERRDGGLQDLVEIVLTSDIFLGDP</sequence>
<keyword evidence="5" id="KW-1185">Reference proteome</keyword>
<evidence type="ECO:0000259" key="2">
    <source>
        <dbReference type="Pfam" id="PF07627"/>
    </source>
</evidence>
<dbReference type="Pfam" id="PF07627">
    <property type="entry name" value="PSCyt3"/>
    <property type="match status" value="1"/>
</dbReference>
<dbReference type="Proteomes" id="UP000321353">
    <property type="component" value="Chromosome"/>
</dbReference>
<evidence type="ECO:0000259" key="3">
    <source>
        <dbReference type="Pfam" id="PF07631"/>
    </source>
</evidence>
<feature type="domain" description="DUF1585" evidence="1">
    <location>
        <begin position="248"/>
        <end position="321"/>
    </location>
</feature>
<accession>A0A5B9MU68</accession>
<evidence type="ECO:0000313" key="4">
    <source>
        <dbReference type="EMBL" id="QEG02598.1"/>
    </source>
</evidence>
<dbReference type="InterPro" id="IPR013039">
    <property type="entry name" value="DUF1588"/>
</dbReference>